<organism evidence="2 3">
    <name type="scientific">Candidatus Scatavimonas merdigallinarum</name>
    <dbReference type="NCBI Taxonomy" id="2840914"/>
    <lineage>
        <taxon>Bacteria</taxon>
        <taxon>Bacillati</taxon>
        <taxon>Bacillota</taxon>
        <taxon>Clostridia</taxon>
        <taxon>Eubacteriales</taxon>
        <taxon>Oscillospiraceae</taxon>
        <taxon>Oscillospiraceae incertae sedis</taxon>
        <taxon>Candidatus Scatavimonas</taxon>
    </lineage>
</organism>
<protein>
    <submittedName>
        <fullName evidence="2">TfoX/Sxy family protein</fullName>
    </submittedName>
</protein>
<dbReference type="Proteomes" id="UP000886787">
    <property type="component" value="Unassembled WGS sequence"/>
</dbReference>
<reference evidence="2" key="1">
    <citation type="submission" date="2020-10" db="EMBL/GenBank/DDBJ databases">
        <authorList>
            <person name="Gilroy R."/>
        </authorList>
    </citation>
    <scope>NUCLEOTIDE SEQUENCE</scope>
    <source>
        <strain evidence="2">ChiSjej1B19-3389</strain>
    </source>
</reference>
<dbReference type="Pfam" id="PF04993">
    <property type="entry name" value="TfoX_N"/>
    <property type="match status" value="1"/>
</dbReference>
<evidence type="ECO:0000259" key="1">
    <source>
        <dbReference type="Pfam" id="PF04993"/>
    </source>
</evidence>
<evidence type="ECO:0000313" key="3">
    <source>
        <dbReference type="Proteomes" id="UP000886787"/>
    </source>
</evidence>
<evidence type="ECO:0000313" key="2">
    <source>
        <dbReference type="EMBL" id="HIQ80117.1"/>
    </source>
</evidence>
<gene>
    <name evidence="2" type="ORF">IAD32_02380</name>
</gene>
<dbReference type="AlphaFoldDB" id="A0A9D0ZH80"/>
<dbReference type="SUPFAM" id="SSF159894">
    <property type="entry name" value="YgaC/TfoX-N like"/>
    <property type="match status" value="1"/>
</dbReference>
<dbReference type="InterPro" id="IPR007076">
    <property type="entry name" value="TfoX_N"/>
</dbReference>
<proteinExistence type="predicted"/>
<dbReference type="EMBL" id="DVFW01000015">
    <property type="protein sequence ID" value="HIQ80117.1"/>
    <property type="molecule type" value="Genomic_DNA"/>
</dbReference>
<feature type="domain" description="TfoX N-terminal" evidence="1">
    <location>
        <begin position="13"/>
        <end position="95"/>
    </location>
</feature>
<comment type="caution">
    <text evidence="2">The sequence shown here is derived from an EMBL/GenBank/DDBJ whole genome shotgun (WGS) entry which is preliminary data.</text>
</comment>
<reference evidence="2" key="2">
    <citation type="journal article" date="2021" name="PeerJ">
        <title>Extensive microbial diversity within the chicken gut microbiome revealed by metagenomics and culture.</title>
        <authorList>
            <person name="Gilroy R."/>
            <person name="Ravi A."/>
            <person name="Getino M."/>
            <person name="Pursley I."/>
            <person name="Horton D.L."/>
            <person name="Alikhan N.F."/>
            <person name="Baker D."/>
            <person name="Gharbi K."/>
            <person name="Hall N."/>
            <person name="Watson M."/>
            <person name="Adriaenssens E.M."/>
            <person name="Foster-Nyarko E."/>
            <person name="Jarju S."/>
            <person name="Secka A."/>
            <person name="Antonio M."/>
            <person name="Oren A."/>
            <person name="Chaudhuri R.R."/>
            <person name="La Ragione R."/>
            <person name="Hildebrand F."/>
            <person name="Pallen M.J."/>
        </authorList>
    </citation>
    <scope>NUCLEOTIDE SEQUENCE</scope>
    <source>
        <strain evidence="2">ChiSjej1B19-3389</strain>
    </source>
</reference>
<name>A0A9D0ZH80_9FIRM</name>
<accession>A0A9D0ZH80</accession>
<sequence>MASSKEFVEYAVEQLRDAGAVSYRKMFGEYGWYCDGKFLGVICDDQLFVKITPETAACFPGVPKVPPYEGAKAYFLVEDIDNRELLTELVRATWKVLPEPKSKKKRNKYGV</sequence>
<dbReference type="Gene3D" id="3.30.1460.30">
    <property type="entry name" value="YgaC/TfoX-N like chaperone"/>
    <property type="match status" value="1"/>
</dbReference>